<keyword evidence="3" id="KW-1185">Reference proteome</keyword>
<evidence type="ECO:0000256" key="1">
    <source>
        <dbReference type="SAM" id="MobiDB-lite"/>
    </source>
</evidence>
<gene>
    <name evidence="2" type="ORF">RDI58_028986</name>
</gene>
<dbReference type="AlphaFoldDB" id="A0AAN8SR09"/>
<evidence type="ECO:0000313" key="3">
    <source>
        <dbReference type="Proteomes" id="UP001371456"/>
    </source>
</evidence>
<feature type="compositionally biased region" description="Basic residues" evidence="1">
    <location>
        <begin position="96"/>
        <end position="106"/>
    </location>
</feature>
<comment type="caution">
    <text evidence="2">The sequence shown here is derived from an EMBL/GenBank/DDBJ whole genome shotgun (WGS) entry which is preliminary data.</text>
</comment>
<feature type="region of interest" description="Disordered" evidence="1">
    <location>
        <begin position="87"/>
        <end position="106"/>
    </location>
</feature>
<protein>
    <submittedName>
        <fullName evidence="2">Uncharacterized protein</fullName>
    </submittedName>
</protein>
<proteinExistence type="predicted"/>
<sequence length="106" mass="12336">MPRREWCTNDSNEVRGRIWVVWNPNMVEFTRVESSVQYVHGMVDMQQSGFKFLFTTVYGLHTIATRSSLWEKNATITSDGDRASILRPLPSEYRSRNTKGHKKEAI</sequence>
<dbReference type="EMBL" id="JBANQN010000012">
    <property type="protein sequence ID" value="KAK6773748.1"/>
    <property type="molecule type" value="Genomic_DNA"/>
</dbReference>
<dbReference type="Proteomes" id="UP001371456">
    <property type="component" value="Unassembled WGS sequence"/>
</dbReference>
<name>A0AAN8SR09_SOLBU</name>
<reference evidence="2 3" key="1">
    <citation type="submission" date="2024-02" db="EMBL/GenBank/DDBJ databases">
        <title>de novo genome assembly of Solanum bulbocastanum strain 11H21.</title>
        <authorList>
            <person name="Hosaka A.J."/>
        </authorList>
    </citation>
    <scope>NUCLEOTIDE SEQUENCE [LARGE SCALE GENOMIC DNA]</scope>
    <source>
        <tissue evidence="2">Young leaves</tissue>
    </source>
</reference>
<accession>A0AAN8SR09</accession>
<organism evidence="2 3">
    <name type="scientific">Solanum bulbocastanum</name>
    <name type="common">Wild potato</name>
    <dbReference type="NCBI Taxonomy" id="147425"/>
    <lineage>
        <taxon>Eukaryota</taxon>
        <taxon>Viridiplantae</taxon>
        <taxon>Streptophyta</taxon>
        <taxon>Embryophyta</taxon>
        <taxon>Tracheophyta</taxon>
        <taxon>Spermatophyta</taxon>
        <taxon>Magnoliopsida</taxon>
        <taxon>eudicotyledons</taxon>
        <taxon>Gunneridae</taxon>
        <taxon>Pentapetalae</taxon>
        <taxon>asterids</taxon>
        <taxon>lamiids</taxon>
        <taxon>Solanales</taxon>
        <taxon>Solanaceae</taxon>
        <taxon>Solanoideae</taxon>
        <taxon>Solaneae</taxon>
        <taxon>Solanum</taxon>
    </lineage>
</organism>
<evidence type="ECO:0000313" key="2">
    <source>
        <dbReference type="EMBL" id="KAK6773748.1"/>
    </source>
</evidence>